<dbReference type="Gene3D" id="3.90.1150.80">
    <property type="match status" value="1"/>
</dbReference>
<feature type="region of interest" description="Disordered" evidence="2">
    <location>
        <begin position="1"/>
        <end position="271"/>
    </location>
</feature>
<feature type="compositionally biased region" description="Basic residues" evidence="2">
    <location>
        <begin position="79"/>
        <end position="89"/>
    </location>
</feature>
<keyword evidence="1" id="KW-0175">Coiled coil</keyword>
<feature type="domain" description="Monopolin complex subunit Csm1/Pcs1 C-terminal" evidence="3">
    <location>
        <begin position="424"/>
        <end position="510"/>
    </location>
</feature>
<comment type="caution">
    <text evidence="4">The sequence shown here is derived from an EMBL/GenBank/DDBJ whole genome shotgun (WGS) entry which is preliminary data.</text>
</comment>
<feature type="compositionally biased region" description="Basic residues" evidence="2">
    <location>
        <begin position="43"/>
        <end position="65"/>
    </location>
</feature>
<accession>A0ABR4B096</accession>
<feature type="compositionally biased region" description="Polar residues" evidence="2">
    <location>
        <begin position="230"/>
        <end position="239"/>
    </location>
</feature>
<sequence>MPKAKPIASLSGVIDTDVEDDTLNMEADAFPTPDSNQENGGPAKKKKGGRGKATAKRFTKAKPASRRVSGESVAPSKGVPKKTAAKKRPLKEQTNVQHAEDTEEVDEFEAQEQEDTNMDELVKPKQAAKRKAPAKKAGRPPKPSPVQQVNVMEKDGEFEYTPTAIRQIKGTKQVPVSNAQKPNIYKRQASVEPRQHEKVIPETQVPVDTEPSGFPDEDEDNEDAIPQSVYRRTNNARNNTHQRQRLAARRRAGSASDTERGGGDPETRRKLGEMTKRFETMELKYRNLRENVSKEAEANLATHMAKSQSRAKAAEELIASLQKDISIQKSLSQDTRSLQTQLLSRDTDLAKTQVLADQLFTSLSEAQNENKALQAKLANSRSASAAVESVSSRTPGSALRGKTPAARTITAGSTEAAHAAQVAQLKEDLYSDLTGLILRGVEKGGEADVYDCIQTGRNGTLHFKLGIAKERDGNYGNTEFQYTPRLDSNRDRDLIALLPEYLTDEITFSRTNAAMFYGRVVETLTKKKPVEE</sequence>
<dbReference type="CDD" id="cd23787">
    <property type="entry name" value="RWD_CSM1"/>
    <property type="match status" value="1"/>
</dbReference>
<organism evidence="4 5">
    <name type="scientific">Lepraria finkii</name>
    <dbReference type="NCBI Taxonomy" id="1340010"/>
    <lineage>
        <taxon>Eukaryota</taxon>
        <taxon>Fungi</taxon>
        <taxon>Dikarya</taxon>
        <taxon>Ascomycota</taxon>
        <taxon>Pezizomycotina</taxon>
        <taxon>Lecanoromycetes</taxon>
        <taxon>OSLEUM clade</taxon>
        <taxon>Lecanoromycetidae</taxon>
        <taxon>Lecanorales</taxon>
        <taxon>Lecanorineae</taxon>
        <taxon>Stereocaulaceae</taxon>
        <taxon>Lepraria</taxon>
    </lineage>
</organism>
<dbReference type="PANTHER" id="PTHR28006:SF1">
    <property type="entry name" value="MONOPOLIN COMPLEX SUBUNIT CSM1"/>
    <property type="match status" value="1"/>
</dbReference>
<dbReference type="InterPro" id="IPR040349">
    <property type="entry name" value="Csm1/Pcs1"/>
</dbReference>
<gene>
    <name evidence="4" type="ORF">ABVK25_010528</name>
</gene>
<evidence type="ECO:0000259" key="3">
    <source>
        <dbReference type="Pfam" id="PF12539"/>
    </source>
</evidence>
<dbReference type="EMBL" id="JBHFEH010000069">
    <property type="protein sequence ID" value="KAL2049178.1"/>
    <property type="molecule type" value="Genomic_DNA"/>
</dbReference>
<evidence type="ECO:0000256" key="1">
    <source>
        <dbReference type="SAM" id="Coils"/>
    </source>
</evidence>
<dbReference type="Proteomes" id="UP001590951">
    <property type="component" value="Unassembled WGS sequence"/>
</dbReference>
<evidence type="ECO:0000256" key="2">
    <source>
        <dbReference type="SAM" id="MobiDB-lite"/>
    </source>
</evidence>
<keyword evidence="5" id="KW-1185">Reference proteome</keyword>
<proteinExistence type="predicted"/>
<dbReference type="InterPro" id="IPR038608">
    <property type="entry name" value="Csm1/Pcs1_C_sf"/>
</dbReference>
<reference evidence="4 5" key="1">
    <citation type="submission" date="2024-09" db="EMBL/GenBank/DDBJ databases">
        <title>Rethinking Asexuality: The Enigmatic Case of Functional Sexual Genes in Lepraria (Stereocaulaceae).</title>
        <authorList>
            <person name="Doellman M."/>
            <person name="Sun Y."/>
            <person name="Barcenas-Pena A."/>
            <person name="Lumbsch H.T."/>
            <person name="Grewe F."/>
        </authorList>
    </citation>
    <scope>NUCLEOTIDE SEQUENCE [LARGE SCALE GENOMIC DNA]</scope>
    <source>
        <strain evidence="4 5">Grewe 0041</strain>
    </source>
</reference>
<feature type="compositionally biased region" description="Basic residues" evidence="2">
    <location>
        <begin position="126"/>
        <end position="139"/>
    </location>
</feature>
<feature type="compositionally biased region" description="Acidic residues" evidence="2">
    <location>
        <begin position="101"/>
        <end position="118"/>
    </location>
</feature>
<feature type="compositionally biased region" description="Basic and acidic residues" evidence="2">
    <location>
        <begin position="257"/>
        <end position="271"/>
    </location>
</feature>
<dbReference type="InterPro" id="IPR020981">
    <property type="entry name" value="Csm1/Pcs1_C"/>
</dbReference>
<name>A0ABR4B096_9LECA</name>
<feature type="coiled-coil region" evidence="1">
    <location>
        <begin position="356"/>
        <end position="383"/>
    </location>
</feature>
<dbReference type="Pfam" id="PF12539">
    <property type="entry name" value="Csm1"/>
    <property type="match status" value="1"/>
</dbReference>
<protein>
    <recommendedName>
        <fullName evidence="3">Monopolin complex subunit Csm1/Pcs1 C-terminal domain-containing protein</fullName>
    </recommendedName>
</protein>
<feature type="compositionally biased region" description="Basic residues" evidence="2">
    <location>
        <begin position="240"/>
        <end position="252"/>
    </location>
</feature>
<evidence type="ECO:0000313" key="4">
    <source>
        <dbReference type="EMBL" id="KAL2049178.1"/>
    </source>
</evidence>
<evidence type="ECO:0000313" key="5">
    <source>
        <dbReference type="Proteomes" id="UP001590951"/>
    </source>
</evidence>
<feature type="coiled-coil region" evidence="1">
    <location>
        <begin position="271"/>
        <end position="324"/>
    </location>
</feature>
<dbReference type="PANTHER" id="PTHR28006">
    <property type="entry name" value="MONOPOLIN COMPLEX SUBUNIT CSM1"/>
    <property type="match status" value="1"/>
</dbReference>